<organism evidence="1 2">
    <name type="scientific">Luteitalea pratensis</name>
    <dbReference type="NCBI Taxonomy" id="1855912"/>
    <lineage>
        <taxon>Bacteria</taxon>
        <taxon>Pseudomonadati</taxon>
        <taxon>Acidobacteriota</taxon>
        <taxon>Vicinamibacteria</taxon>
        <taxon>Vicinamibacterales</taxon>
        <taxon>Vicinamibacteraceae</taxon>
        <taxon>Luteitalea</taxon>
    </lineage>
</organism>
<evidence type="ECO:0008006" key="3">
    <source>
        <dbReference type="Google" id="ProtNLM"/>
    </source>
</evidence>
<evidence type="ECO:0000313" key="1">
    <source>
        <dbReference type="EMBL" id="AMY09712.1"/>
    </source>
</evidence>
<dbReference type="AlphaFoldDB" id="A0A143PM90"/>
<gene>
    <name evidence="1" type="ORF">LuPra_02936</name>
</gene>
<dbReference type="EMBL" id="CP015136">
    <property type="protein sequence ID" value="AMY09712.1"/>
    <property type="molecule type" value="Genomic_DNA"/>
</dbReference>
<dbReference type="OrthoDB" id="9779926at2"/>
<dbReference type="InterPro" id="IPR029044">
    <property type="entry name" value="Nucleotide-diphossugar_trans"/>
</dbReference>
<dbReference type="Gene3D" id="3.90.550.10">
    <property type="entry name" value="Spore Coat Polysaccharide Biosynthesis Protein SpsA, Chain A"/>
    <property type="match status" value="1"/>
</dbReference>
<name>A0A143PM90_LUTPR</name>
<proteinExistence type="predicted"/>
<keyword evidence="2" id="KW-1185">Reference proteome</keyword>
<reference evidence="1 2" key="1">
    <citation type="journal article" date="2016" name="Genome Announc.">
        <title>First Complete Genome Sequence of a Subdivision 6 Acidobacterium Strain.</title>
        <authorList>
            <person name="Huang S."/>
            <person name="Vieira S."/>
            <person name="Bunk B."/>
            <person name="Riedel T."/>
            <person name="Sproer C."/>
            <person name="Overmann J."/>
        </authorList>
    </citation>
    <scope>NUCLEOTIDE SEQUENCE [LARGE SCALE GENOMIC DNA]</scope>
    <source>
        <strain evidence="2">DSM 100886 HEG_-6_39</strain>
    </source>
</reference>
<accession>A0A143PM90</accession>
<dbReference type="Proteomes" id="UP000076079">
    <property type="component" value="Chromosome"/>
</dbReference>
<dbReference type="PATRIC" id="fig|1813736.3.peg.3129"/>
<dbReference type="KEGG" id="abac:LuPra_02936"/>
<protein>
    <recommendedName>
        <fullName evidence="3">UDP-N-acetylglucosamine diphosphorylase/glucosamine-1-phosphate N-acetyltransferase</fullName>
    </recommendedName>
</protein>
<sequence>MTPALLVLAAGMGSRYGGLKQLDPMGPHGETVMDYAIFDALRAGFGRVVFVIRRDFEEPFKQQVLSRYEGRIDASYCFQDMDDLPGGFQRPPERTKPWGTTHAILAARDVMHEPFAAINADDFYGQHSYQVLHDFLADPARQADPHSYAMVGFRLRATLSPHGTVARGVCVTDAQGHLQSIRELTKILPVDDHVENQDGTVPPERFTGEEPVSMNMWGFTPALMPQIEQAFAEFLEGQGHDLTSECYIPLTIDRLIARGECVVDVLPTSSRWFGVTYREDKPGVTRAMADLAAGGAYPAPLFG</sequence>
<dbReference type="STRING" id="1855912.LuPra_02936"/>
<dbReference type="RefSeq" id="WP_110171440.1">
    <property type="nucleotide sequence ID" value="NZ_CP015136.1"/>
</dbReference>
<dbReference type="SUPFAM" id="SSF53448">
    <property type="entry name" value="Nucleotide-diphospho-sugar transferases"/>
    <property type="match status" value="1"/>
</dbReference>
<reference evidence="2" key="2">
    <citation type="submission" date="2016-04" db="EMBL/GenBank/DDBJ databases">
        <title>First Complete Genome Sequence of a Subdivision 6 Acidobacterium.</title>
        <authorList>
            <person name="Huang S."/>
            <person name="Vieira S."/>
            <person name="Bunk B."/>
            <person name="Riedel T."/>
            <person name="Sproeer C."/>
            <person name="Overmann J."/>
        </authorList>
    </citation>
    <scope>NUCLEOTIDE SEQUENCE [LARGE SCALE GENOMIC DNA]</scope>
    <source>
        <strain evidence="2">DSM 100886 HEG_-6_39</strain>
    </source>
</reference>
<evidence type="ECO:0000313" key="2">
    <source>
        <dbReference type="Proteomes" id="UP000076079"/>
    </source>
</evidence>